<evidence type="ECO:0000313" key="2">
    <source>
        <dbReference type="EMBL" id="CAF4003500.1"/>
    </source>
</evidence>
<keyword evidence="3" id="KW-1185">Reference proteome</keyword>
<comment type="caution">
    <text evidence="2">The sequence shown here is derived from an EMBL/GenBank/DDBJ whole genome shotgun (WGS) entry which is preliminary data.</text>
</comment>
<feature type="compositionally biased region" description="Basic and acidic residues" evidence="1">
    <location>
        <begin position="1"/>
        <end position="10"/>
    </location>
</feature>
<feature type="compositionally biased region" description="Acidic residues" evidence="1">
    <location>
        <begin position="496"/>
        <end position="520"/>
    </location>
</feature>
<accession>A0A819NX65</accession>
<evidence type="ECO:0000313" key="3">
    <source>
        <dbReference type="Proteomes" id="UP000663866"/>
    </source>
</evidence>
<feature type="region of interest" description="Disordered" evidence="1">
    <location>
        <begin position="551"/>
        <end position="576"/>
    </location>
</feature>
<protein>
    <submittedName>
        <fullName evidence="2">Uncharacterized protein</fullName>
    </submittedName>
</protein>
<name>A0A819NX65_9BILA</name>
<feature type="region of interest" description="Disordered" evidence="1">
    <location>
        <begin position="496"/>
        <end position="523"/>
    </location>
</feature>
<reference evidence="2" key="1">
    <citation type="submission" date="2021-02" db="EMBL/GenBank/DDBJ databases">
        <authorList>
            <person name="Nowell W R."/>
        </authorList>
    </citation>
    <scope>NUCLEOTIDE SEQUENCE</scope>
</reference>
<feature type="compositionally biased region" description="Polar residues" evidence="1">
    <location>
        <begin position="551"/>
        <end position="560"/>
    </location>
</feature>
<dbReference type="Proteomes" id="UP000663866">
    <property type="component" value="Unassembled WGS sequence"/>
</dbReference>
<dbReference type="EMBL" id="CAJOBG010002388">
    <property type="protein sequence ID" value="CAF4003500.1"/>
    <property type="molecule type" value="Genomic_DNA"/>
</dbReference>
<dbReference type="AlphaFoldDB" id="A0A819NX65"/>
<proteinExistence type="predicted"/>
<feature type="compositionally biased region" description="Polar residues" evidence="1">
    <location>
        <begin position="110"/>
        <end position="126"/>
    </location>
</feature>
<sequence length="627" mass="71282">AASVTRKETSPRQQQYAPEYSNDDDSDSSVIETNNLHNRRQSSRVLNKPDENRSSNSFKNQSRSKKFTTADETSRPSSLPPNIRSIKALGKQKQIGSSFSDQKKRKITDSNKSVETNSSVQNKKTINTQHVYNKSSNTDFLSAVLETIDINSHRPSNNYKYPQCVLRFATAISILAGRYVYEYLRINLRYVLPSIQTIQNNWSYKPYLEAEFRFNESEIHLNSIQCQYIFVSEDCSAIIPRIEYDSNLDTFNGFVTPLLEGVPSENAFKCSVFEQLEDLFETTPQANLVNIHVIQPILDSHVNILPAATVLSAYGTDHKITAIDILKRWLMIYKQFNSKGIRVLGFSTDGDPKYLRAMRLAANYFVKNQILNIYNDKLSFTVKIPSGWTVWFFLSPSQLFLFMQDGAHVCTKIRNRMLSKTTELTMGHYETSFNIIDLNTNNLEKLIFRAYEVAQEMAISVGMSNTLIKNNRFTIEQSSELAKHLLQANSLTESEILDVDGSTDDESTDDDSSNYDEESTDITYNDDILENDDLSPTTSFENLQSTIYSGTTINHSSNNDSEYESEMDANEKSNDPDLMKYNDSTLSNKKKRLSALKNIKSGGAATKYLRLDNSIDSINIDEQQLNT</sequence>
<organism evidence="2 3">
    <name type="scientific">Rotaria magnacalcarata</name>
    <dbReference type="NCBI Taxonomy" id="392030"/>
    <lineage>
        <taxon>Eukaryota</taxon>
        <taxon>Metazoa</taxon>
        <taxon>Spiralia</taxon>
        <taxon>Gnathifera</taxon>
        <taxon>Rotifera</taxon>
        <taxon>Eurotatoria</taxon>
        <taxon>Bdelloidea</taxon>
        <taxon>Philodinida</taxon>
        <taxon>Philodinidae</taxon>
        <taxon>Rotaria</taxon>
    </lineage>
</organism>
<feature type="region of interest" description="Disordered" evidence="1">
    <location>
        <begin position="1"/>
        <end position="126"/>
    </location>
</feature>
<feature type="non-terminal residue" evidence="2">
    <location>
        <position position="627"/>
    </location>
</feature>
<gene>
    <name evidence="2" type="ORF">OVN521_LOCUS15189</name>
</gene>
<evidence type="ECO:0000256" key="1">
    <source>
        <dbReference type="SAM" id="MobiDB-lite"/>
    </source>
</evidence>